<dbReference type="Pfam" id="PF02861">
    <property type="entry name" value="Clp_N"/>
    <property type="match status" value="1"/>
</dbReference>
<dbReference type="CDD" id="cd19499">
    <property type="entry name" value="RecA-like_ClpB_Hsp104-like"/>
    <property type="match status" value="1"/>
</dbReference>
<dbReference type="InterPro" id="IPR050130">
    <property type="entry name" value="ClpA_ClpB"/>
</dbReference>
<reference evidence="8" key="1">
    <citation type="journal article" date="2018" name="Algal Res.">
        <title>Characterization of plant carbon substrate utilization by Auxenochlorella protothecoides.</title>
        <authorList>
            <person name="Vogler B.W."/>
            <person name="Starkenburg S.R."/>
            <person name="Sudasinghe N."/>
            <person name="Schambach J.Y."/>
            <person name="Rollin J.A."/>
            <person name="Pattathil S."/>
            <person name="Barry A.N."/>
        </authorList>
    </citation>
    <scope>NUCLEOTIDE SEQUENCE [LARGE SCALE GENOMIC DNA]</scope>
    <source>
        <strain evidence="8">UTEX 25</strain>
    </source>
</reference>
<dbReference type="EMBL" id="QOKY01000166">
    <property type="protein sequence ID" value="RMZ55334.1"/>
    <property type="molecule type" value="Genomic_DNA"/>
</dbReference>
<dbReference type="SMART" id="SM00382">
    <property type="entry name" value="AAA"/>
    <property type="match status" value="2"/>
</dbReference>
<dbReference type="InterPro" id="IPR003959">
    <property type="entry name" value="ATPase_AAA_core"/>
</dbReference>
<evidence type="ECO:0000256" key="5">
    <source>
        <dbReference type="SAM" id="MobiDB-lite"/>
    </source>
</evidence>
<organism evidence="7 8">
    <name type="scientific">Auxenochlorella protothecoides</name>
    <name type="common">Green microalga</name>
    <name type="synonym">Chlorella protothecoides</name>
    <dbReference type="NCBI Taxonomy" id="3075"/>
    <lineage>
        <taxon>Eukaryota</taxon>
        <taxon>Viridiplantae</taxon>
        <taxon>Chlorophyta</taxon>
        <taxon>core chlorophytes</taxon>
        <taxon>Trebouxiophyceae</taxon>
        <taxon>Chlorellales</taxon>
        <taxon>Chlorellaceae</taxon>
        <taxon>Auxenochlorella</taxon>
    </lineage>
</organism>
<feature type="domain" description="Clp R" evidence="6">
    <location>
        <begin position="1"/>
        <end position="133"/>
    </location>
</feature>
<dbReference type="Pfam" id="PF17871">
    <property type="entry name" value="AAA_lid_9"/>
    <property type="match status" value="1"/>
</dbReference>
<name>A0A3M7KZU7_AUXPR</name>
<dbReference type="PANTHER" id="PTHR11638:SF185">
    <property type="entry name" value="ATP-DEPENDENT CLP PROTEASE ATP-BINDING SUBUNIT"/>
    <property type="match status" value="1"/>
</dbReference>
<dbReference type="PRINTS" id="PR00300">
    <property type="entry name" value="CLPPROTEASEA"/>
</dbReference>
<dbReference type="InterPro" id="IPR041546">
    <property type="entry name" value="ClpA/ClpB_AAA_lid"/>
</dbReference>
<evidence type="ECO:0000313" key="8">
    <source>
        <dbReference type="Proteomes" id="UP000279271"/>
    </source>
</evidence>
<dbReference type="Pfam" id="PF00004">
    <property type="entry name" value="AAA"/>
    <property type="match status" value="1"/>
</dbReference>
<dbReference type="InterPro" id="IPR003593">
    <property type="entry name" value="AAA+_ATPase"/>
</dbReference>
<keyword evidence="3" id="KW-0067">ATP-binding</keyword>
<gene>
    <name evidence="7" type="ORF">APUTEX25_003472</name>
</gene>
<sequence>MLAQQLARDMSSSEVGTDHLILGLIAEASNKPSAGSLATHVQLEDAKAAVKGMHSRSRRRPPPNELHFTRDARRVFSVALQESQRMGMSFVTPDHLVLGMVGCRDDAALRLLRALRLDPRRMVAEALGRLRDQAVEEGTQRARRGVFCREAEIARLMQVLARRRKSCPVLLGEAGVGKTAIVEGLARCIATGSGGLAGQPLPLFLKGMRVLSLDLARLMAGTRERGELEARLTGLVAEAGAAPDVILFVDEIHQLVGGGAALAGRGGMGGGGGPDLAALFKPALARGRLRCVGATTEREFRRHFERDPALERRFQPVWVEAPDAAATLGMLRGSRPAYKAHHRCLYTDASLVAAVALAGRHLPARPFPDSALDVLDEAGSLVRVLKHRARRARCEEETEARAAAHAGYLEVLATARDCAAAGHYEEAGLLARRRGELEARLGGEARRDPVLPRVTPEHVARVVSAATGVPFEELDRIVGQDAACQAAARALTRSGAGLRDPGRPQAGLLFVGPPGCGKGLLAEALGERRFGGSVLRLDMSECGQRHSVSRLLGAPPGYQGRRPHSLVILDSIEKAHPHVLNLLLQILEDGRLADGSGRQVSFRQTVVILISTSHEASGRGGLGFEPAPASQAEAEAAAAQRARREILDSLKAS</sequence>
<protein>
    <recommendedName>
        <fullName evidence="6">Clp R domain-containing protein</fullName>
    </recommendedName>
</protein>
<dbReference type="SUPFAM" id="SSF52540">
    <property type="entry name" value="P-loop containing nucleoside triphosphate hydrolases"/>
    <property type="match status" value="2"/>
</dbReference>
<dbReference type="GO" id="GO:0034605">
    <property type="term" value="P:cellular response to heat"/>
    <property type="evidence" value="ECO:0007669"/>
    <property type="project" value="TreeGrafter"/>
</dbReference>
<feature type="region of interest" description="Disordered" evidence="5">
    <location>
        <begin position="618"/>
        <end position="638"/>
    </location>
</feature>
<dbReference type="GO" id="GO:0005524">
    <property type="term" value="F:ATP binding"/>
    <property type="evidence" value="ECO:0007669"/>
    <property type="project" value="UniProtKB-KW"/>
</dbReference>
<evidence type="ECO:0000256" key="1">
    <source>
        <dbReference type="ARBA" id="ARBA00022737"/>
    </source>
</evidence>
<evidence type="ECO:0000259" key="6">
    <source>
        <dbReference type="PROSITE" id="PS51903"/>
    </source>
</evidence>
<dbReference type="InterPro" id="IPR001270">
    <property type="entry name" value="ClpA/B"/>
</dbReference>
<dbReference type="InterPro" id="IPR004176">
    <property type="entry name" value="Clp_R_N"/>
</dbReference>
<dbReference type="AlphaFoldDB" id="A0A3M7KZU7"/>
<evidence type="ECO:0000256" key="2">
    <source>
        <dbReference type="ARBA" id="ARBA00022741"/>
    </source>
</evidence>
<dbReference type="PROSITE" id="PS51903">
    <property type="entry name" value="CLP_R"/>
    <property type="match status" value="1"/>
</dbReference>
<dbReference type="Gene3D" id="1.10.1780.10">
    <property type="entry name" value="Clp, N-terminal domain"/>
    <property type="match status" value="1"/>
</dbReference>
<dbReference type="Pfam" id="PF07724">
    <property type="entry name" value="AAA_2"/>
    <property type="match status" value="1"/>
</dbReference>
<evidence type="ECO:0000313" key="7">
    <source>
        <dbReference type="EMBL" id="RMZ55334.1"/>
    </source>
</evidence>
<evidence type="ECO:0000256" key="4">
    <source>
        <dbReference type="PROSITE-ProRule" id="PRU01251"/>
    </source>
</evidence>
<accession>A0A3M7KZU7</accession>
<comment type="caution">
    <text evidence="7">The sequence shown here is derived from an EMBL/GenBank/DDBJ whole genome shotgun (WGS) entry which is preliminary data.</text>
</comment>
<dbReference type="InterPro" id="IPR036628">
    <property type="entry name" value="Clp_N_dom_sf"/>
</dbReference>
<feature type="compositionally biased region" description="Low complexity" evidence="5">
    <location>
        <begin position="625"/>
        <end position="638"/>
    </location>
</feature>
<dbReference type="PANTHER" id="PTHR11638">
    <property type="entry name" value="ATP-DEPENDENT CLP PROTEASE"/>
    <property type="match status" value="1"/>
</dbReference>
<dbReference type="Gene3D" id="3.40.50.300">
    <property type="entry name" value="P-loop containing nucleotide triphosphate hydrolases"/>
    <property type="match status" value="3"/>
</dbReference>
<keyword evidence="1 4" id="KW-0677">Repeat</keyword>
<proteinExistence type="predicted"/>
<evidence type="ECO:0000256" key="3">
    <source>
        <dbReference type="ARBA" id="ARBA00022840"/>
    </source>
</evidence>
<dbReference type="SUPFAM" id="SSF81923">
    <property type="entry name" value="Double Clp-N motif"/>
    <property type="match status" value="1"/>
</dbReference>
<dbReference type="InterPro" id="IPR027417">
    <property type="entry name" value="P-loop_NTPase"/>
</dbReference>
<dbReference type="GO" id="GO:0005737">
    <property type="term" value="C:cytoplasm"/>
    <property type="evidence" value="ECO:0007669"/>
    <property type="project" value="TreeGrafter"/>
</dbReference>
<keyword evidence="2" id="KW-0547">Nucleotide-binding</keyword>
<dbReference type="GO" id="GO:0016887">
    <property type="term" value="F:ATP hydrolysis activity"/>
    <property type="evidence" value="ECO:0007669"/>
    <property type="project" value="InterPro"/>
</dbReference>
<dbReference type="Proteomes" id="UP000279271">
    <property type="component" value="Unassembled WGS sequence"/>
</dbReference>
<dbReference type="CDD" id="cd00009">
    <property type="entry name" value="AAA"/>
    <property type="match status" value="1"/>
</dbReference>